<gene>
    <name evidence="2" type="ORF">AN217_20615</name>
</gene>
<evidence type="ECO:0000313" key="3">
    <source>
        <dbReference type="Proteomes" id="UP000175829"/>
    </source>
</evidence>
<feature type="domain" description="Outer membrane channel protein CpnT-like N-terminal" evidence="1">
    <location>
        <begin position="24"/>
        <end position="134"/>
    </location>
</feature>
<sequence>MFALVGEFPPSGIPELGFESTSSFDEMSQKLTELETDLQDMVAEVAETFPEEAAEQFKAGVALLTGAAGAGTSAFNSYRSTLRNMSNGRLTQSQQLQKAIWEIFVELGTMIAEIAIATALAPFTGGASLFQATMARIRGAFNILMALHRLLSYIPAGPGLLEMIQEMLQDLGTQLLQLTINPPEWRPDGIDGKSLWVSALQGLGAGS</sequence>
<accession>A0A1E7K7A1</accession>
<reference evidence="2 3" key="1">
    <citation type="journal article" date="2016" name="Front. Microbiol.">
        <title>Comparative Genomics Analysis of Streptomyces Species Reveals Their Adaptation to the Marine Environment and Their Diversity at the Genomic Level.</title>
        <authorList>
            <person name="Tian X."/>
            <person name="Zhang Z."/>
            <person name="Yang T."/>
            <person name="Chen M."/>
            <person name="Li J."/>
            <person name="Chen F."/>
            <person name="Yang J."/>
            <person name="Li W."/>
            <person name="Zhang B."/>
            <person name="Zhang Z."/>
            <person name="Wu J."/>
            <person name="Zhang C."/>
            <person name="Long L."/>
            <person name="Xiao J."/>
        </authorList>
    </citation>
    <scope>NUCLEOTIDE SEQUENCE [LARGE SCALE GENOMIC DNA]</scope>
    <source>
        <strain evidence="2 3">SCSIO M10379</strain>
    </source>
</reference>
<protein>
    <recommendedName>
        <fullName evidence="1">Outer membrane channel protein CpnT-like N-terminal domain-containing protein</fullName>
    </recommendedName>
</protein>
<comment type="caution">
    <text evidence="2">The sequence shown here is derived from an EMBL/GenBank/DDBJ whole genome shotgun (WGS) entry which is preliminary data.</text>
</comment>
<dbReference type="Proteomes" id="UP000175829">
    <property type="component" value="Unassembled WGS sequence"/>
</dbReference>
<evidence type="ECO:0000313" key="2">
    <source>
        <dbReference type="EMBL" id="OEU99812.1"/>
    </source>
</evidence>
<feature type="non-terminal residue" evidence="2">
    <location>
        <position position="207"/>
    </location>
</feature>
<name>A0A1E7K7A1_9ACTN</name>
<evidence type="ECO:0000259" key="1">
    <source>
        <dbReference type="Pfam" id="PF25547"/>
    </source>
</evidence>
<organism evidence="2 3">
    <name type="scientific">Streptomyces qinglanensis</name>
    <dbReference type="NCBI Taxonomy" id="943816"/>
    <lineage>
        <taxon>Bacteria</taxon>
        <taxon>Bacillati</taxon>
        <taxon>Actinomycetota</taxon>
        <taxon>Actinomycetes</taxon>
        <taxon>Kitasatosporales</taxon>
        <taxon>Streptomycetaceae</taxon>
        <taxon>Streptomyces</taxon>
    </lineage>
</organism>
<dbReference type="InterPro" id="IPR057746">
    <property type="entry name" value="CpnT-like_N"/>
</dbReference>
<proteinExistence type="predicted"/>
<dbReference type="EMBL" id="LJGV01000022">
    <property type="protein sequence ID" value="OEU99812.1"/>
    <property type="molecule type" value="Genomic_DNA"/>
</dbReference>
<dbReference type="Pfam" id="PF25547">
    <property type="entry name" value="WXG100_2"/>
    <property type="match status" value="1"/>
</dbReference>
<dbReference type="AlphaFoldDB" id="A0A1E7K7A1"/>